<feature type="signal peptide" evidence="11">
    <location>
        <begin position="1"/>
        <end position="27"/>
    </location>
</feature>
<gene>
    <name evidence="14" type="ORF">GRI48_09650</name>
</gene>
<dbReference type="InterPro" id="IPR037066">
    <property type="entry name" value="Plug_dom_sf"/>
</dbReference>
<keyword evidence="6 8" id="KW-0472">Membrane</keyword>
<evidence type="ECO:0000256" key="11">
    <source>
        <dbReference type="SAM" id="SignalP"/>
    </source>
</evidence>
<dbReference type="Proteomes" id="UP000445582">
    <property type="component" value="Unassembled WGS sequence"/>
</dbReference>
<evidence type="ECO:0000256" key="7">
    <source>
        <dbReference type="ARBA" id="ARBA00023237"/>
    </source>
</evidence>
<evidence type="ECO:0000313" key="15">
    <source>
        <dbReference type="Proteomes" id="UP000445582"/>
    </source>
</evidence>
<dbReference type="PANTHER" id="PTHR47234">
    <property type="match status" value="1"/>
</dbReference>
<evidence type="ECO:0000256" key="8">
    <source>
        <dbReference type="PROSITE-ProRule" id="PRU01360"/>
    </source>
</evidence>
<dbReference type="InterPro" id="IPR036942">
    <property type="entry name" value="Beta-barrel_TonB_sf"/>
</dbReference>
<protein>
    <submittedName>
        <fullName evidence="14">TonB-dependent receptor</fullName>
    </submittedName>
</protein>
<dbReference type="PROSITE" id="PS52016">
    <property type="entry name" value="TONB_DEPENDENT_REC_3"/>
    <property type="match status" value="1"/>
</dbReference>
<keyword evidence="2 8" id="KW-0813">Transport</keyword>
<evidence type="ECO:0000256" key="5">
    <source>
        <dbReference type="ARBA" id="ARBA00023077"/>
    </source>
</evidence>
<dbReference type="AlphaFoldDB" id="A0A844YIC4"/>
<keyword evidence="4 8" id="KW-0812">Transmembrane</keyword>
<evidence type="ECO:0000256" key="2">
    <source>
        <dbReference type="ARBA" id="ARBA00022448"/>
    </source>
</evidence>
<reference evidence="14 15" key="1">
    <citation type="submission" date="2019-12" db="EMBL/GenBank/DDBJ databases">
        <title>Genomic-based taxomic classification of the family Erythrobacteraceae.</title>
        <authorList>
            <person name="Xu L."/>
        </authorList>
    </citation>
    <scope>NUCLEOTIDE SEQUENCE [LARGE SCALE GENOMIC DNA]</scope>
    <source>
        <strain evidence="14 15">MCCC 1A09965</strain>
    </source>
</reference>
<evidence type="ECO:0000256" key="9">
    <source>
        <dbReference type="RuleBase" id="RU003357"/>
    </source>
</evidence>
<dbReference type="Pfam" id="PF00593">
    <property type="entry name" value="TonB_dep_Rec_b-barrel"/>
    <property type="match status" value="1"/>
</dbReference>
<dbReference type="InterPro" id="IPR039426">
    <property type="entry name" value="TonB-dep_rcpt-like"/>
</dbReference>
<evidence type="ECO:0000256" key="4">
    <source>
        <dbReference type="ARBA" id="ARBA00022692"/>
    </source>
</evidence>
<comment type="subcellular location">
    <subcellularLocation>
        <location evidence="1 8">Cell outer membrane</location>
        <topology evidence="1 8">Multi-pass membrane protein</topology>
    </subcellularLocation>
</comment>
<organism evidence="14 15">
    <name type="scientific">Qipengyuania oceanensis</name>
    <dbReference type="NCBI Taxonomy" id="1463597"/>
    <lineage>
        <taxon>Bacteria</taxon>
        <taxon>Pseudomonadati</taxon>
        <taxon>Pseudomonadota</taxon>
        <taxon>Alphaproteobacteria</taxon>
        <taxon>Sphingomonadales</taxon>
        <taxon>Erythrobacteraceae</taxon>
        <taxon>Qipengyuania</taxon>
    </lineage>
</organism>
<keyword evidence="3 8" id="KW-1134">Transmembrane beta strand</keyword>
<dbReference type="Pfam" id="PF07715">
    <property type="entry name" value="Plug"/>
    <property type="match status" value="1"/>
</dbReference>
<keyword evidence="5 9" id="KW-0798">TonB box</keyword>
<dbReference type="SUPFAM" id="SSF56935">
    <property type="entry name" value="Porins"/>
    <property type="match status" value="1"/>
</dbReference>
<feature type="domain" description="TonB-dependent receptor plug" evidence="13">
    <location>
        <begin position="58"/>
        <end position="178"/>
    </location>
</feature>
<dbReference type="Gene3D" id="2.40.170.20">
    <property type="entry name" value="TonB-dependent receptor, beta-barrel domain"/>
    <property type="match status" value="1"/>
</dbReference>
<evidence type="ECO:0000256" key="3">
    <source>
        <dbReference type="ARBA" id="ARBA00022452"/>
    </source>
</evidence>
<feature type="region of interest" description="Disordered" evidence="10">
    <location>
        <begin position="264"/>
        <end position="286"/>
    </location>
</feature>
<dbReference type="PANTHER" id="PTHR47234:SF3">
    <property type="entry name" value="SECRETIN_TONB SHORT N-TERMINAL DOMAIN-CONTAINING PROTEIN"/>
    <property type="match status" value="1"/>
</dbReference>
<evidence type="ECO:0000256" key="1">
    <source>
        <dbReference type="ARBA" id="ARBA00004571"/>
    </source>
</evidence>
<name>A0A844YIC4_9SPHN</name>
<sequence>MVMRFKTYLLAAASGVGLASFAQPALAQEIDGASEAGEAVPEQQIIVTGTRRTDRTVAESSVPIDVISSDALLQQGTTETNRLLNNLVPSFNFPQPSLTDGTDSLRPATLRGLAPDQVLVLVNGKRRHISSLLNLNGSIGRGSAGVDMNAIPPLAIGRIEVLRDGASSLYGSDAIAGVINIQLKKSEGGIARASYGKYRTTMEDVFEIASVSPTTGASDNPNIVFSDEERKRRDGETWTIGTNIGLPVGVGGYLNFTAEYVDRSPTNRSGPDLRRQYSGTGDPRETSFDRFSHRYGDGESQAFNFFVNAGMDLGADWELYSFGSYGIRDGNGTGFYRRSLDTRNRDLANGGVPYYPDGFLPQIDSTIEDVAGTFGVRGDAAGWNLDLSIGYGSNRLDYGVSNSWNASLGGDVSKRNFNAGGLRAGQTAVNFDAQRDINLGIGDSSLALGAEWRNENYKIVAGELQSYVAGPFAFTTPASAPGAQVFPGFSPSTAIDESRDSYAVYAELDTDLSDMFNIQVAGRYEHFSDFGSTINGKVAARFEPIDGLGIRGSASTGFRAPGMAQQYFSTTSTNNVGGQLIEVGTFPVGSPIAIALGSQPLEPEESLNLSAGVVFTMVPGLSITADYYNIEINDRIVLTENLQGADVEQILQNAGVVGTSGRFFINGIDTRTQGLDIVGSYRVPEFGIGTLRLNVGFNINDTKITDRRDFSGFTANRLFARQESLRLTDGQPSNKLNLGASLDNGPFGLTVNANRYGKILLADGVTTATLNGLASSDANPQIRNDISVPAGEAPGDIELSPKWVVDLEARVKPTDFFELAVGANNLLDEYPDRLPVGVVDGVNFGTNNSFLPYSSLSPFGFSGRFLYVRGTVTF</sequence>
<evidence type="ECO:0000259" key="12">
    <source>
        <dbReference type="Pfam" id="PF00593"/>
    </source>
</evidence>
<proteinExistence type="inferred from homology"/>
<comment type="caution">
    <text evidence="14">The sequence shown here is derived from an EMBL/GenBank/DDBJ whole genome shotgun (WGS) entry which is preliminary data.</text>
</comment>
<keyword evidence="14" id="KW-0675">Receptor</keyword>
<dbReference type="EMBL" id="WTYN01000001">
    <property type="protein sequence ID" value="MXO63275.1"/>
    <property type="molecule type" value="Genomic_DNA"/>
</dbReference>
<evidence type="ECO:0000259" key="13">
    <source>
        <dbReference type="Pfam" id="PF07715"/>
    </source>
</evidence>
<dbReference type="InterPro" id="IPR012910">
    <property type="entry name" value="Plug_dom"/>
</dbReference>
<keyword evidence="15" id="KW-1185">Reference proteome</keyword>
<feature type="domain" description="TonB-dependent receptor-like beta-barrel" evidence="12">
    <location>
        <begin position="324"/>
        <end position="826"/>
    </location>
</feature>
<dbReference type="CDD" id="cd01347">
    <property type="entry name" value="ligand_gated_channel"/>
    <property type="match status" value="1"/>
</dbReference>
<keyword evidence="11" id="KW-0732">Signal</keyword>
<dbReference type="GO" id="GO:0009279">
    <property type="term" value="C:cell outer membrane"/>
    <property type="evidence" value="ECO:0007669"/>
    <property type="project" value="UniProtKB-SubCell"/>
</dbReference>
<evidence type="ECO:0000256" key="6">
    <source>
        <dbReference type="ARBA" id="ARBA00023136"/>
    </source>
</evidence>
<accession>A0A844YIC4</accession>
<evidence type="ECO:0000256" key="10">
    <source>
        <dbReference type="SAM" id="MobiDB-lite"/>
    </source>
</evidence>
<evidence type="ECO:0000313" key="14">
    <source>
        <dbReference type="EMBL" id="MXO63275.1"/>
    </source>
</evidence>
<feature type="chain" id="PRO_5032799465" evidence="11">
    <location>
        <begin position="28"/>
        <end position="874"/>
    </location>
</feature>
<keyword evidence="7 8" id="KW-0998">Cell outer membrane</keyword>
<dbReference type="Gene3D" id="2.170.130.10">
    <property type="entry name" value="TonB-dependent receptor, plug domain"/>
    <property type="match status" value="1"/>
</dbReference>
<comment type="similarity">
    <text evidence="8 9">Belongs to the TonB-dependent receptor family.</text>
</comment>
<dbReference type="InterPro" id="IPR000531">
    <property type="entry name" value="Beta-barrel_TonB"/>
</dbReference>